<dbReference type="InterPro" id="IPR036968">
    <property type="entry name" value="Enolpyruvate_Tfrase_sf"/>
</dbReference>
<dbReference type="SUPFAM" id="SSF55205">
    <property type="entry name" value="EPT/RTPC-like"/>
    <property type="match status" value="1"/>
</dbReference>
<evidence type="ECO:0000313" key="4">
    <source>
        <dbReference type="EMBL" id="GMA88543.1"/>
    </source>
</evidence>
<protein>
    <recommendedName>
        <fullName evidence="3">Enolpyruvate transferase domain-containing protein</fullName>
    </recommendedName>
</protein>
<sequence>MSHPTVPPTAGDSQHPVWPAPLADGPVDATVRLPGSKSITNRALLLAALAEGPSRLGAPLRSRDTLLMAEALRELGARIDDEHDLTASPTDEGAAAAGHPRPARR</sequence>
<gene>
    <name evidence="4" type="ORF">GCM10025868_37930</name>
</gene>
<keyword evidence="5" id="KW-1185">Reference proteome</keyword>
<organism evidence="4 5">
    <name type="scientific">Angustibacter aerolatus</name>
    <dbReference type="NCBI Taxonomy" id="1162965"/>
    <lineage>
        <taxon>Bacteria</taxon>
        <taxon>Bacillati</taxon>
        <taxon>Actinomycetota</taxon>
        <taxon>Actinomycetes</taxon>
        <taxon>Kineosporiales</taxon>
        <taxon>Kineosporiaceae</taxon>
    </lineage>
</organism>
<feature type="region of interest" description="Disordered" evidence="2">
    <location>
        <begin position="1"/>
        <end position="23"/>
    </location>
</feature>
<keyword evidence="1" id="KW-0808">Transferase</keyword>
<reference evidence="5" key="1">
    <citation type="journal article" date="2019" name="Int. J. Syst. Evol. Microbiol.">
        <title>The Global Catalogue of Microorganisms (GCM) 10K type strain sequencing project: providing services to taxonomists for standard genome sequencing and annotation.</title>
        <authorList>
            <consortium name="The Broad Institute Genomics Platform"/>
            <consortium name="The Broad Institute Genome Sequencing Center for Infectious Disease"/>
            <person name="Wu L."/>
            <person name="Ma J."/>
        </authorList>
    </citation>
    <scope>NUCLEOTIDE SEQUENCE [LARGE SCALE GENOMIC DNA]</scope>
    <source>
        <strain evidence="5">NBRC 108730</strain>
    </source>
</reference>
<name>A0ABQ6JK25_9ACTN</name>
<evidence type="ECO:0000256" key="2">
    <source>
        <dbReference type="SAM" id="MobiDB-lite"/>
    </source>
</evidence>
<dbReference type="Pfam" id="PF00275">
    <property type="entry name" value="EPSP_synthase"/>
    <property type="match status" value="1"/>
</dbReference>
<dbReference type="Proteomes" id="UP001157017">
    <property type="component" value="Unassembled WGS sequence"/>
</dbReference>
<comment type="caution">
    <text evidence="4">The sequence shown here is derived from an EMBL/GenBank/DDBJ whole genome shotgun (WGS) entry which is preliminary data.</text>
</comment>
<dbReference type="Gene3D" id="3.65.10.10">
    <property type="entry name" value="Enolpyruvate transferase domain"/>
    <property type="match status" value="1"/>
</dbReference>
<dbReference type="InterPro" id="IPR013792">
    <property type="entry name" value="RNA3'P_cycl/enolpyr_Trfase_a/b"/>
</dbReference>
<dbReference type="PANTHER" id="PTHR21090">
    <property type="entry name" value="AROM/DEHYDROQUINATE SYNTHASE"/>
    <property type="match status" value="1"/>
</dbReference>
<dbReference type="InterPro" id="IPR001986">
    <property type="entry name" value="Enolpyruvate_Tfrase_dom"/>
</dbReference>
<proteinExistence type="predicted"/>
<dbReference type="EMBL" id="BSUZ01000001">
    <property type="protein sequence ID" value="GMA88543.1"/>
    <property type="molecule type" value="Genomic_DNA"/>
</dbReference>
<accession>A0ABQ6JK25</accession>
<dbReference type="PANTHER" id="PTHR21090:SF5">
    <property type="entry name" value="PENTAFUNCTIONAL AROM POLYPEPTIDE"/>
    <property type="match status" value="1"/>
</dbReference>
<feature type="region of interest" description="Disordered" evidence="2">
    <location>
        <begin position="80"/>
        <end position="105"/>
    </location>
</feature>
<evidence type="ECO:0000256" key="1">
    <source>
        <dbReference type="ARBA" id="ARBA00022679"/>
    </source>
</evidence>
<feature type="domain" description="Enolpyruvate transferase" evidence="3">
    <location>
        <begin position="25"/>
        <end position="88"/>
    </location>
</feature>
<feature type="compositionally biased region" description="Low complexity" evidence="2">
    <location>
        <begin position="93"/>
        <end position="105"/>
    </location>
</feature>
<evidence type="ECO:0000313" key="5">
    <source>
        <dbReference type="Proteomes" id="UP001157017"/>
    </source>
</evidence>
<evidence type="ECO:0000259" key="3">
    <source>
        <dbReference type="Pfam" id="PF00275"/>
    </source>
</evidence>